<evidence type="ECO:0000313" key="5">
    <source>
        <dbReference type="EMBL" id="OGW96817.1"/>
    </source>
</evidence>
<dbReference type="InterPro" id="IPR007890">
    <property type="entry name" value="CHASE2"/>
</dbReference>
<dbReference type="SMART" id="SM00267">
    <property type="entry name" value="GGDEF"/>
    <property type="match status" value="1"/>
</dbReference>
<keyword evidence="3" id="KW-1133">Transmembrane helix</keyword>
<dbReference type="SUPFAM" id="SSF55073">
    <property type="entry name" value="Nucleotide cyclase"/>
    <property type="match status" value="1"/>
</dbReference>
<dbReference type="NCBIfam" id="TIGR00254">
    <property type="entry name" value="GGDEF"/>
    <property type="match status" value="1"/>
</dbReference>
<dbReference type="GO" id="GO:0052621">
    <property type="term" value="F:diguanylate cyclase activity"/>
    <property type="evidence" value="ECO:0007669"/>
    <property type="project" value="UniProtKB-EC"/>
</dbReference>
<dbReference type="PANTHER" id="PTHR45138">
    <property type="entry name" value="REGULATORY COMPONENTS OF SENSORY TRANSDUCTION SYSTEM"/>
    <property type="match status" value="1"/>
</dbReference>
<dbReference type="CDD" id="cd01949">
    <property type="entry name" value="GGDEF"/>
    <property type="match status" value="1"/>
</dbReference>
<dbReference type="FunFam" id="3.30.70.270:FF:000001">
    <property type="entry name" value="Diguanylate cyclase domain protein"/>
    <property type="match status" value="1"/>
</dbReference>
<dbReference type="InterPro" id="IPR000160">
    <property type="entry name" value="GGDEF_dom"/>
</dbReference>
<dbReference type="Pfam" id="PF05226">
    <property type="entry name" value="CHASE2"/>
    <property type="match status" value="1"/>
</dbReference>
<evidence type="ECO:0000256" key="2">
    <source>
        <dbReference type="ARBA" id="ARBA00034247"/>
    </source>
</evidence>
<comment type="caution">
    <text evidence="5">The sequence shown here is derived from an EMBL/GenBank/DDBJ whole genome shotgun (WGS) entry which is preliminary data.</text>
</comment>
<dbReference type="InterPro" id="IPR050469">
    <property type="entry name" value="Diguanylate_Cyclase"/>
</dbReference>
<evidence type="ECO:0000313" key="6">
    <source>
        <dbReference type="Proteomes" id="UP000178187"/>
    </source>
</evidence>
<feature type="domain" description="GGDEF" evidence="4">
    <location>
        <begin position="440"/>
        <end position="574"/>
    </location>
</feature>
<dbReference type="EC" id="2.7.7.65" evidence="1"/>
<dbReference type="SMART" id="SM01080">
    <property type="entry name" value="CHASE2"/>
    <property type="match status" value="1"/>
</dbReference>
<dbReference type="GO" id="GO:0005886">
    <property type="term" value="C:plasma membrane"/>
    <property type="evidence" value="ECO:0007669"/>
    <property type="project" value="TreeGrafter"/>
</dbReference>
<keyword evidence="3" id="KW-0472">Membrane</keyword>
<evidence type="ECO:0000259" key="4">
    <source>
        <dbReference type="PROSITE" id="PS50887"/>
    </source>
</evidence>
<feature type="transmembrane region" description="Helical" evidence="3">
    <location>
        <begin position="9"/>
        <end position="32"/>
    </location>
</feature>
<gene>
    <name evidence="5" type="ORF">A3G33_01640</name>
</gene>
<dbReference type="Gene3D" id="3.30.70.270">
    <property type="match status" value="1"/>
</dbReference>
<feature type="transmembrane region" description="Helical" evidence="3">
    <location>
        <begin position="340"/>
        <end position="365"/>
    </location>
</feature>
<feature type="transmembrane region" description="Helical" evidence="3">
    <location>
        <begin position="315"/>
        <end position="333"/>
    </location>
</feature>
<dbReference type="PANTHER" id="PTHR45138:SF9">
    <property type="entry name" value="DIGUANYLATE CYCLASE DGCM-RELATED"/>
    <property type="match status" value="1"/>
</dbReference>
<dbReference type="EMBL" id="MHFR01000048">
    <property type="protein sequence ID" value="OGW96817.1"/>
    <property type="molecule type" value="Genomic_DNA"/>
</dbReference>
<evidence type="ECO:0000256" key="3">
    <source>
        <dbReference type="SAM" id="Phobius"/>
    </source>
</evidence>
<comment type="catalytic activity">
    <reaction evidence="2">
        <text>2 GTP = 3',3'-c-di-GMP + 2 diphosphate</text>
        <dbReference type="Rhea" id="RHEA:24898"/>
        <dbReference type="ChEBI" id="CHEBI:33019"/>
        <dbReference type="ChEBI" id="CHEBI:37565"/>
        <dbReference type="ChEBI" id="CHEBI:58805"/>
        <dbReference type="EC" id="2.7.7.65"/>
    </reaction>
</comment>
<dbReference type="InterPro" id="IPR029787">
    <property type="entry name" value="Nucleotide_cyclase"/>
</dbReference>
<accession>A0A1G1KV96</accession>
<reference evidence="5 6" key="1">
    <citation type="journal article" date="2016" name="Nat. Commun.">
        <title>Thousands of microbial genomes shed light on interconnected biogeochemical processes in an aquifer system.</title>
        <authorList>
            <person name="Anantharaman K."/>
            <person name="Brown C.T."/>
            <person name="Hug L.A."/>
            <person name="Sharon I."/>
            <person name="Castelle C.J."/>
            <person name="Probst A.J."/>
            <person name="Thomas B.C."/>
            <person name="Singh A."/>
            <person name="Wilkins M.J."/>
            <person name="Karaoz U."/>
            <person name="Brodie E.L."/>
            <person name="Williams K.H."/>
            <person name="Hubbard S.S."/>
            <person name="Banfield J.F."/>
        </authorList>
    </citation>
    <scope>NUCLEOTIDE SEQUENCE [LARGE SCALE GENOMIC DNA]</scope>
</reference>
<dbReference type="AlphaFoldDB" id="A0A1G1KV96"/>
<name>A0A1G1KV96_9BACT</name>
<dbReference type="Proteomes" id="UP000178187">
    <property type="component" value="Unassembled WGS sequence"/>
</dbReference>
<dbReference type="InterPro" id="IPR043128">
    <property type="entry name" value="Rev_trsase/Diguanyl_cyclase"/>
</dbReference>
<evidence type="ECO:0000256" key="1">
    <source>
        <dbReference type="ARBA" id="ARBA00012528"/>
    </source>
</evidence>
<dbReference type="Pfam" id="PF00990">
    <property type="entry name" value="GGDEF"/>
    <property type="match status" value="1"/>
</dbReference>
<dbReference type="GO" id="GO:0043709">
    <property type="term" value="P:cell adhesion involved in single-species biofilm formation"/>
    <property type="evidence" value="ECO:0007669"/>
    <property type="project" value="TreeGrafter"/>
</dbReference>
<keyword evidence="3" id="KW-0812">Transmembrane</keyword>
<dbReference type="PROSITE" id="PS50887">
    <property type="entry name" value="GGDEF"/>
    <property type="match status" value="1"/>
</dbReference>
<feature type="transmembrane region" description="Helical" evidence="3">
    <location>
        <begin position="371"/>
        <end position="391"/>
    </location>
</feature>
<proteinExistence type="predicted"/>
<organism evidence="5 6">
    <name type="scientific">Candidatus Danuiimicrobium aquiferis</name>
    <dbReference type="NCBI Taxonomy" id="1801832"/>
    <lineage>
        <taxon>Bacteria</taxon>
        <taxon>Pseudomonadati</taxon>
        <taxon>Candidatus Omnitrophota</taxon>
        <taxon>Candidatus Danuiimicrobium</taxon>
    </lineage>
</organism>
<sequence>MSKSIMRNFFYSSFSKACVLSIFVSFIYFGIWERFSILDIPVLKIEDLFFKVRQSILPLSPAFKKFILVVVDDESLKRIDEKWPFSRKTFAEMVNVIETGNPRLIALDFVFSRAGDPADDFLFSEAVRNSGKVILASFVDSEGNYLLPFDELRSAAKGCGVVNKLLDPDLFVRRANLFYLSEKKQIVGWPWELEAAAFLNGLDLSRTQLAETFIRVPSHQGSEKELKLNFYDHKMFKINYRVRASDIPQVPLWKLLNNSNLSSEFLGKIVLAGTTSQILHDYYHTPLGLMPGVVVNLNMLENFLEKDLLKRLPQVFNILLFSLFIWFASYFSLRYDILRAVIFLIILTVAGILFCFFLFCVNFSGNYFAPFLFGSMIFLMISLCRYGLLFFENVRLRGKVVTDPLTGLFNRRALEFHLDMELEKLSKAGAQGSRKLDSLREISFLMIDIDNFKQINDTYGHSFGDDVIKMVAYQMGINTRADDLVARYGGEEFCILLPHTNKQEAEIIGEKIRKGIEEQKVSYVNQIASFTISVGVAASRTDNLPAPRALIRAADMALYEAKRAGKNKVVLYRESLRS</sequence>
<dbReference type="GO" id="GO:1902201">
    <property type="term" value="P:negative regulation of bacterial-type flagellum-dependent cell motility"/>
    <property type="evidence" value="ECO:0007669"/>
    <property type="project" value="TreeGrafter"/>
</dbReference>
<protein>
    <recommendedName>
        <fullName evidence="1">diguanylate cyclase</fullName>
        <ecNumber evidence="1">2.7.7.65</ecNumber>
    </recommendedName>
</protein>